<dbReference type="STRING" id="1198114.AciX9_3478"/>
<evidence type="ECO:0000256" key="2">
    <source>
        <dbReference type="ARBA" id="ARBA00005833"/>
    </source>
</evidence>
<comment type="catalytic activity">
    <reaction evidence="6">
        <text>L-tryptophan + O2 = indole-3-acetamide + CO2 + H2O</text>
        <dbReference type="Rhea" id="RHEA:16165"/>
        <dbReference type="ChEBI" id="CHEBI:15377"/>
        <dbReference type="ChEBI" id="CHEBI:15379"/>
        <dbReference type="ChEBI" id="CHEBI:16031"/>
        <dbReference type="ChEBI" id="CHEBI:16526"/>
        <dbReference type="ChEBI" id="CHEBI:57912"/>
        <dbReference type="EC" id="1.13.12.3"/>
    </reaction>
</comment>
<dbReference type="InterPro" id="IPR002937">
    <property type="entry name" value="Amino_oxidase"/>
</dbReference>
<dbReference type="SUPFAM" id="SSF51905">
    <property type="entry name" value="FAD/NAD(P)-binding domain"/>
    <property type="match status" value="1"/>
</dbReference>
<keyword evidence="9" id="KW-1185">Reference proteome</keyword>
<dbReference type="OrthoDB" id="56323at2"/>
<gene>
    <name evidence="8" type="ordered locus">AciX9_3478</name>
</gene>
<evidence type="ECO:0000256" key="5">
    <source>
        <dbReference type="ARBA" id="ARBA00023070"/>
    </source>
</evidence>
<evidence type="ECO:0000256" key="4">
    <source>
        <dbReference type="ARBA" id="ARBA00017871"/>
    </source>
</evidence>
<name>E8X3X5_GRATM</name>
<dbReference type="GO" id="GO:0050361">
    <property type="term" value="F:tryptophan 2-monooxygenase activity"/>
    <property type="evidence" value="ECO:0007669"/>
    <property type="project" value="UniProtKB-EC"/>
</dbReference>
<keyword evidence="5" id="KW-0073">Auxin biosynthesis</keyword>
<dbReference type="Proteomes" id="UP000000343">
    <property type="component" value="Chromosome"/>
</dbReference>
<dbReference type="InterPro" id="IPR050281">
    <property type="entry name" value="Flavin_monoamine_oxidase"/>
</dbReference>
<accession>E8X3X5</accession>
<dbReference type="SUPFAM" id="SSF54373">
    <property type="entry name" value="FAD-linked reductases, C-terminal domain"/>
    <property type="match status" value="1"/>
</dbReference>
<protein>
    <recommendedName>
        <fullName evidence="4">Tryptophan 2-monooxygenase</fullName>
        <ecNumber evidence="3">1.13.12.3</ecNumber>
    </recommendedName>
</protein>
<feature type="domain" description="Amine oxidase" evidence="7">
    <location>
        <begin position="13"/>
        <end position="410"/>
    </location>
</feature>
<dbReference type="PANTHER" id="PTHR10742">
    <property type="entry name" value="FLAVIN MONOAMINE OXIDASE"/>
    <property type="match status" value="1"/>
</dbReference>
<dbReference type="KEGG" id="acm:AciX9_3478"/>
<evidence type="ECO:0000313" key="8">
    <source>
        <dbReference type="EMBL" id="ADW70483.1"/>
    </source>
</evidence>
<organism evidence="9">
    <name type="scientific">Granulicella tundricola (strain ATCC BAA-1859 / DSM 23138 / MP5ACTX9)</name>
    <dbReference type="NCBI Taxonomy" id="1198114"/>
    <lineage>
        <taxon>Bacteria</taxon>
        <taxon>Pseudomonadati</taxon>
        <taxon>Acidobacteriota</taxon>
        <taxon>Terriglobia</taxon>
        <taxon>Terriglobales</taxon>
        <taxon>Acidobacteriaceae</taxon>
        <taxon>Granulicella</taxon>
    </lineage>
</organism>
<evidence type="ECO:0000259" key="7">
    <source>
        <dbReference type="Pfam" id="PF01593"/>
    </source>
</evidence>
<dbReference type="RefSeq" id="WP_013581794.1">
    <property type="nucleotide sequence ID" value="NC_015064.1"/>
</dbReference>
<dbReference type="Gene3D" id="3.50.50.60">
    <property type="entry name" value="FAD/NAD(P)-binding domain"/>
    <property type="match status" value="1"/>
</dbReference>
<proteinExistence type="inferred from homology"/>
<dbReference type="GO" id="GO:0009851">
    <property type="term" value="P:auxin biosynthetic process"/>
    <property type="evidence" value="ECO:0007669"/>
    <property type="project" value="UniProtKB-KW"/>
</dbReference>
<dbReference type="PaxDb" id="1198114-AciX9_3478"/>
<dbReference type="InterPro" id="IPR036188">
    <property type="entry name" value="FAD/NAD-bd_sf"/>
</dbReference>
<dbReference type="eggNOG" id="COG1231">
    <property type="taxonomic scope" value="Bacteria"/>
</dbReference>
<evidence type="ECO:0000256" key="3">
    <source>
        <dbReference type="ARBA" id="ARBA00012535"/>
    </source>
</evidence>
<evidence type="ECO:0000256" key="6">
    <source>
        <dbReference type="ARBA" id="ARBA00047321"/>
    </source>
</evidence>
<dbReference type="Pfam" id="PF01593">
    <property type="entry name" value="Amino_oxidase"/>
    <property type="match status" value="1"/>
</dbReference>
<dbReference type="AlphaFoldDB" id="E8X3X5"/>
<dbReference type="EMBL" id="CP002480">
    <property type="protein sequence ID" value="ADW70483.1"/>
    <property type="molecule type" value="Genomic_DNA"/>
</dbReference>
<evidence type="ECO:0000256" key="1">
    <source>
        <dbReference type="ARBA" id="ARBA00004814"/>
    </source>
</evidence>
<comment type="pathway">
    <text evidence="1">Plant hormone metabolism; auxin biosynthesis.</text>
</comment>
<dbReference type="HOGENOM" id="CLU_004498_10_3_0"/>
<sequence length="415" mass="44582">MSEFDVLVIGAGMAGLSAGRALAEAGLRVVLLEGRDRVGGRILTVRAGDEVVEMGAEFVHGRPQELWDLIGEAGLQTYERTGEFLRAGDGGFESEGDEDEEPLEDLKTYEGPDLSFAQYVEGLGLSATKKVEAIGYVEGFNAADAREASIIGLGRQQVAEDAIEGDRLWRIKDGYDRVPEFLLERFEVAGGRVMLGACVKEIAWERGRVVVKTSAGEFRAAKAVVTLPLGVLQAGVVTFSPEPAGVMAAARRMRMGQVCRFTLVFKKMLWPEGMSFLMAREAMPPVWWSAWPSAGLTMTGWVGGPRADELMGDMDLQARGMAGLAAALGVSEDVVSKELIGVHVHDWASDEFARGAYSWVPVGGVDASAEMGVPMEETLFFAGEHTDTTGHWGTVHAALRSGLRVAGQVLESIGE</sequence>
<comment type="similarity">
    <text evidence="2">Belongs to the tryptophan 2-monooxygenase family.</text>
</comment>
<dbReference type="PANTHER" id="PTHR10742:SF410">
    <property type="entry name" value="LYSINE-SPECIFIC HISTONE DEMETHYLASE 2"/>
    <property type="match status" value="1"/>
</dbReference>
<reference evidence="9" key="1">
    <citation type="submission" date="2011-01" db="EMBL/GenBank/DDBJ databases">
        <title>Complete sequence of chromosome of Acidobacterium sp. MP5ACTX9.</title>
        <authorList>
            <consortium name="US DOE Joint Genome Institute"/>
            <person name="Lucas S."/>
            <person name="Copeland A."/>
            <person name="Lapidus A."/>
            <person name="Cheng J.-F."/>
            <person name="Goodwin L."/>
            <person name="Pitluck S."/>
            <person name="Teshima H."/>
            <person name="Detter J.C."/>
            <person name="Han C."/>
            <person name="Tapia R."/>
            <person name="Land M."/>
            <person name="Hauser L."/>
            <person name="Kyrpides N."/>
            <person name="Ivanova N."/>
            <person name="Ovchinnikova G."/>
            <person name="Pagani I."/>
            <person name="Rawat S.R."/>
            <person name="Mannisto M."/>
            <person name="Haggblom M.M."/>
            <person name="Woyke T."/>
        </authorList>
    </citation>
    <scope>NUCLEOTIDE SEQUENCE [LARGE SCALE GENOMIC DNA]</scope>
    <source>
        <strain evidence="9">MP5ACTX9</strain>
    </source>
</reference>
<dbReference type="EC" id="1.13.12.3" evidence="3"/>
<evidence type="ECO:0000313" key="9">
    <source>
        <dbReference type="Proteomes" id="UP000000343"/>
    </source>
</evidence>